<dbReference type="Proteomes" id="UP000235925">
    <property type="component" value="Unassembled WGS sequence"/>
</dbReference>
<keyword evidence="3" id="KW-0227">DNA damage</keyword>
<dbReference type="OrthoDB" id="190276at2"/>
<evidence type="ECO:0000256" key="1">
    <source>
        <dbReference type="ARBA" id="ARBA00001954"/>
    </source>
</evidence>
<evidence type="ECO:0000256" key="7">
    <source>
        <dbReference type="ARBA" id="ARBA00023004"/>
    </source>
</evidence>
<evidence type="ECO:0000256" key="5">
    <source>
        <dbReference type="ARBA" id="ARBA00022964"/>
    </source>
</evidence>
<keyword evidence="5 10" id="KW-0223">Dioxygenase</keyword>
<dbReference type="AlphaFoldDB" id="A0A2N8S634"/>
<accession>A0A2N8S634</accession>
<evidence type="ECO:0000256" key="2">
    <source>
        <dbReference type="ARBA" id="ARBA00022723"/>
    </source>
</evidence>
<organism evidence="10 11">
    <name type="scientific">Stutzerimonas stutzeri</name>
    <name type="common">Pseudomonas stutzeri</name>
    <dbReference type="NCBI Taxonomy" id="316"/>
    <lineage>
        <taxon>Bacteria</taxon>
        <taxon>Pseudomonadati</taxon>
        <taxon>Pseudomonadota</taxon>
        <taxon>Gammaproteobacteria</taxon>
        <taxon>Pseudomonadales</taxon>
        <taxon>Pseudomonadaceae</taxon>
        <taxon>Stutzerimonas</taxon>
    </lineage>
</organism>
<keyword evidence="2" id="KW-0479">Metal-binding</keyword>
<evidence type="ECO:0000259" key="9">
    <source>
        <dbReference type="PROSITE" id="PS51471"/>
    </source>
</evidence>
<evidence type="ECO:0000313" key="10">
    <source>
        <dbReference type="EMBL" id="PNF82092.1"/>
    </source>
</evidence>
<evidence type="ECO:0000256" key="4">
    <source>
        <dbReference type="ARBA" id="ARBA00022842"/>
    </source>
</evidence>
<dbReference type="GO" id="GO:0051213">
    <property type="term" value="F:dioxygenase activity"/>
    <property type="evidence" value="ECO:0007669"/>
    <property type="project" value="UniProtKB-KW"/>
</dbReference>
<dbReference type="PANTHER" id="PTHR31212">
    <property type="entry name" value="ALPHA-KETOGLUTARATE-DEPENDENT DIOXYGENASE ALKB HOMOLOG 3"/>
    <property type="match status" value="1"/>
</dbReference>
<dbReference type="GO" id="GO:0140097">
    <property type="term" value="F:catalytic activity, acting on DNA"/>
    <property type="evidence" value="ECO:0007669"/>
    <property type="project" value="UniProtKB-ARBA"/>
</dbReference>
<keyword evidence="8" id="KW-0234">DNA repair</keyword>
<evidence type="ECO:0000313" key="11">
    <source>
        <dbReference type="Proteomes" id="UP000235925"/>
    </source>
</evidence>
<dbReference type="Pfam" id="PF13532">
    <property type="entry name" value="2OG-FeII_Oxy_2"/>
    <property type="match status" value="1"/>
</dbReference>
<dbReference type="GO" id="GO:0016787">
    <property type="term" value="F:hydrolase activity"/>
    <property type="evidence" value="ECO:0007669"/>
    <property type="project" value="UniProtKB-ARBA"/>
</dbReference>
<dbReference type="PROSITE" id="PS51471">
    <property type="entry name" value="FE2OG_OXY"/>
    <property type="match status" value="1"/>
</dbReference>
<dbReference type="InterPro" id="IPR032854">
    <property type="entry name" value="ALKBH3"/>
</dbReference>
<dbReference type="Gene3D" id="2.60.120.590">
    <property type="entry name" value="Alpha-ketoglutarate-dependent dioxygenase AlkB-like"/>
    <property type="match status" value="1"/>
</dbReference>
<dbReference type="InterPro" id="IPR037151">
    <property type="entry name" value="AlkB-like_sf"/>
</dbReference>
<dbReference type="InterPro" id="IPR005123">
    <property type="entry name" value="Oxoglu/Fe-dep_dioxygenase_dom"/>
</dbReference>
<dbReference type="RefSeq" id="WP_102823229.1">
    <property type="nucleotide sequence ID" value="NZ_CP139348.1"/>
</dbReference>
<feature type="domain" description="Fe2OG dioxygenase" evidence="9">
    <location>
        <begin position="107"/>
        <end position="205"/>
    </location>
</feature>
<proteinExistence type="predicted"/>
<dbReference type="FunFam" id="2.60.120.590:FF:000004">
    <property type="entry name" value="DNA oxidative demethylase ALKBH2"/>
    <property type="match status" value="1"/>
</dbReference>
<keyword evidence="4" id="KW-0460">Magnesium</keyword>
<dbReference type="PANTHER" id="PTHR31212:SF4">
    <property type="entry name" value="ALPHA-KETOGLUTARATE-DEPENDENT DIOXYGENASE ALKB HOMOLOG 3"/>
    <property type="match status" value="1"/>
</dbReference>
<comment type="caution">
    <text evidence="10">The sequence shown here is derived from an EMBL/GenBank/DDBJ whole genome shotgun (WGS) entry which is preliminary data.</text>
</comment>
<dbReference type="GO" id="GO:0046872">
    <property type="term" value="F:metal ion binding"/>
    <property type="evidence" value="ECO:0007669"/>
    <property type="project" value="UniProtKB-KW"/>
</dbReference>
<keyword evidence="6" id="KW-0560">Oxidoreductase</keyword>
<gene>
    <name evidence="10" type="ORF">CXK92_01070</name>
</gene>
<comment type="cofactor">
    <cofactor evidence="1">
        <name>Fe(2+)</name>
        <dbReference type="ChEBI" id="CHEBI:29033"/>
    </cofactor>
</comment>
<dbReference type="GO" id="GO:0032451">
    <property type="term" value="F:demethylase activity"/>
    <property type="evidence" value="ECO:0007669"/>
    <property type="project" value="UniProtKB-ARBA"/>
</dbReference>
<evidence type="ECO:0000256" key="8">
    <source>
        <dbReference type="ARBA" id="ARBA00023204"/>
    </source>
</evidence>
<evidence type="ECO:0000256" key="6">
    <source>
        <dbReference type="ARBA" id="ARBA00023002"/>
    </source>
</evidence>
<reference evidence="10 11" key="1">
    <citation type="submission" date="2018-01" db="EMBL/GenBank/DDBJ databases">
        <title>Denitrification phenotypes of diverse strains of Pseudomonas stutzeri.</title>
        <authorList>
            <person name="Milligan D.A."/>
            <person name="Bergaust L."/>
            <person name="Bakken L.R."/>
            <person name="Frostegard A."/>
        </authorList>
    </citation>
    <scope>NUCLEOTIDE SEQUENCE [LARGE SCALE GENOMIC DNA]</scope>
    <source>
        <strain evidence="10 11">KC</strain>
    </source>
</reference>
<dbReference type="InterPro" id="IPR027450">
    <property type="entry name" value="AlkB-like"/>
</dbReference>
<dbReference type="SUPFAM" id="SSF51197">
    <property type="entry name" value="Clavaminate synthase-like"/>
    <property type="match status" value="1"/>
</dbReference>
<keyword evidence="7" id="KW-0408">Iron</keyword>
<name>A0A2N8S634_STUST</name>
<protein>
    <submittedName>
        <fullName evidence="10">Alpha-ketoglutarate-dependent dioxygenase AlkB</fullName>
    </submittedName>
</protein>
<evidence type="ECO:0000256" key="3">
    <source>
        <dbReference type="ARBA" id="ARBA00022763"/>
    </source>
</evidence>
<sequence>MSRSDVFAAEPSRDTVIALPDALLDYRVGWVDGETADVWLRELIESTPWSQPEIRIYGRLLPVPRLVAWYGDAGVGYRYSGLQHEPLPWTPLLHGVRERLEKETGQRFNGVLLNLYRDGRDAMGWHSDDEAELGECPTVASLSLGAERRFDLRRKGSGPIQHSLVLSHGSLLVMSGATQHHWQHQIARASKVLQPRVNLTFRLIQPRPTR</sequence>
<dbReference type="EMBL" id="POUN01000001">
    <property type="protein sequence ID" value="PNF82092.1"/>
    <property type="molecule type" value="Genomic_DNA"/>
</dbReference>
<dbReference type="GO" id="GO:0006307">
    <property type="term" value="P:DNA alkylation repair"/>
    <property type="evidence" value="ECO:0007669"/>
    <property type="project" value="InterPro"/>
</dbReference>
<dbReference type="GO" id="GO:0016705">
    <property type="term" value="F:oxidoreductase activity, acting on paired donors, with incorporation or reduction of molecular oxygen"/>
    <property type="evidence" value="ECO:0007669"/>
    <property type="project" value="UniProtKB-ARBA"/>
</dbReference>